<name>A0A1G7HDN2_9FLAO</name>
<accession>A0A1G7HDN2</accession>
<evidence type="ECO:0000313" key="1">
    <source>
        <dbReference type="EMBL" id="SDE98414.1"/>
    </source>
</evidence>
<dbReference type="SUPFAM" id="SSF53474">
    <property type="entry name" value="alpha/beta-Hydrolases"/>
    <property type="match status" value="1"/>
</dbReference>
<dbReference type="PANTHER" id="PTHR48098">
    <property type="entry name" value="ENTEROCHELIN ESTERASE-RELATED"/>
    <property type="match status" value="1"/>
</dbReference>
<gene>
    <name evidence="1" type="ORF">SAMN05421636_109122</name>
</gene>
<sequence>MQFQIDFIGAKGRFFSKYLDRIVTFRFMAPANYWDTSYTFPVLLMNDGQDFTAMKLEKTFSEAYASKAVRPFVYIGLECNESRIHEYGTASTADFKGRGGRALEYSKFVIEEFIPFLKKEFKVSTDKKDWVYCGMSLGGLSAFDIAYRNSNLFSKIGVFSGSFWWRKKAYVKKDVADRSRILLDVIKDGNAAPHLKFWLQTGTDDEKADRNQNGVIDSIDDTLDVIKELRARGYSYPGAIVYEEVLRGKHDLPTWANIFPKFVLWAFGKSLMTPAQGGLPRSSK</sequence>
<dbReference type="EMBL" id="FNAO01000009">
    <property type="protein sequence ID" value="SDE98414.1"/>
    <property type="molecule type" value="Genomic_DNA"/>
</dbReference>
<dbReference type="OrthoDB" id="9784036at2"/>
<dbReference type="RefSeq" id="WP_091872748.1">
    <property type="nucleotide sequence ID" value="NZ_FNAO01000009.1"/>
</dbReference>
<reference evidence="1 2" key="1">
    <citation type="submission" date="2016-10" db="EMBL/GenBank/DDBJ databases">
        <authorList>
            <person name="de Groot N.N."/>
        </authorList>
    </citation>
    <scope>NUCLEOTIDE SEQUENCE [LARGE SCALE GENOMIC DNA]</scope>
    <source>
        <strain evidence="1 2">DSM 23421</strain>
    </source>
</reference>
<protein>
    <submittedName>
        <fullName evidence="1">Enterochelin esterase</fullName>
    </submittedName>
</protein>
<dbReference type="Proteomes" id="UP000199109">
    <property type="component" value="Unassembled WGS sequence"/>
</dbReference>
<dbReference type="Gene3D" id="3.40.50.1820">
    <property type="entry name" value="alpha/beta hydrolase"/>
    <property type="match status" value="1"/>
</dbReference>
<dbReference type="InterPro" id="IPR029058">
    <property type="entry name" value="AB_hydrolase_fold"/>
</dbReference>
<dbReference type="STRING" id="641691.SAMN05421636_109122"/>
<dbReference type="PANTHER" id="PTHR48098:SF6">
    <property type="entry name" value="FERRI-BACILLIBACTIN ESTERASE BESA"/>
    <property type="match status" value="1"/>
</dbReference>
<evidence type="ECO:0000313" key="2">
    <source>
        <dbReference type="Proteomes" id="UP000199109"/>
    </source>
</evidence>
<proteinExistence type="predicted"/>
<keyword evidence="2" id="KW-1185">Reference proteome</keyword>
<dbReference type="AlphaFoldDB" id="A0A1G7HDN2"/>
<dbReference type="InterPro" id="IPR000801">
    <property type="entry name" value="Esterase-like"/>
</dbReference>
<organism evidence="1 2">
    <name type="scientific">Pricia antarctica</name>
    <dbReference type="NCBI Taxonomy" id="641691"/>
    <lineage>
        <taxon>Bacteria</taxon>
        <taxon>Pseudomonadati</taxon>
        <taxon>Bacteroidota</taxon>
        <taxon>Flavobacteriia</taxon>
        <taxon>Flavobacteriales</taxon>
        <taxon>Flavobacteriaceae</taxon>
        <taxon>Pricia</taxon>
    </lineage>
</organism>
<dbReference type="InterPro" id="IPR050583">
    <property type="entry name" value="Mycobacterial_A85_antigen"/>
</dbReference>
<dbReference type="Pfam" id="PF00756">
    <property type="entry name" value="Esterase"/>
    <property type="match status" value="1"/>
</dbReference>